<comment type="similarity">
    <text evidence="1">Belongs to the ubinuclein family.</text>
</comment>
<evidence type="ECO:0000256" key="2">
    <source>
        <dbReference type="ARBA" id="ARBA00022553"/>
    </source>
</evidence>
<feature type="region of interest" description="Disordered" evidence="3">
    <location>
        <begin position="102"/>
        <end position="124"/>
    </location>
</feature>
<organism evidence="6 7">
    <name type="scientific">Muraenolepis orangiensis</name>
    <name type="common">Patagonian moray cod</name>
    <dbReference type="NCBI Taxonomy" id="630683"/>
    <lineage>
        <taxon>Eukaryota</taxon>
        <taxon>Metazoa</taxon>
        <taxon>Chordata</taxon>
        <taxon>Craniata</taxon>
        <taxon>Vertebrata</taxon>
        <taxon>Euteleostomi</taxon>
        <taxon>Actinopterygii</taxon>
        <taxon>Neopterygii</taxon>
        <taxon>Teleostei</taxon>
        <taxon>Neoteleostei</taxon>
        <taxon>Acanthomorphata</taxon>
        <taxon>Zeiogadaria</taxon>
        <taxon>Gadariae</taxon>
        <taxon>Gadiformes</taxon>
        <taxon>Muraenolepidoidei</taxon>
        <taxon>Muraenolepididae</taxon>
        <taxon>Muraenolepis</taxon>
    </lineage>
</organism>
<dbReference type="Proteomes" id="UP001148018">
    <property type="component" value="Unassembled WGS sequence"/>
</dbReference>
<feature type="compositionally biased region" description="Low complexity" evidence="3">
    <location>
        <begin position="907"/>
        <end position="922"/>
    </location>
</feature>
<dbReference type="AlphaFoldDB" id="A0A9Q0F0M5"/>
<dbReference type="Pfam" id="PF14075">
    <property type="entry name" value="UBN_AB"/>
    <property type="match status" value="1"/>
</dbReference>
<feature type="compositionally biased region" description="Polar residues" evidence="3">
    <location>
        <begin position="810"/>
        <end position="824"/>
    </location>
</feature>
<proteinExistence type="inferred from homology"/>
<dbReference type="OrthoDB" id="68076at2759"/>
<feature type="region of interest" description="Disordered" evidence="3">
    <location>
        <begin position="686"/>
        <end position="871"/>
    </location>
</feature>
<keyword evidence="2" id="KW-0597">Phosphoprotein</keyword>
<evidence type="ECO:0000259" key="5">
    <source>
        <dbReference type="Pfam" id="PF14075"/>
    </source>
</evidence>
<dbReference type="InterPro" id="IPR014840">
    <property type="entry name" value="HRD"/>
</dbReference>
<feature type="compositionally biased region" description="Gly residues" evidence="3">
    <location>
        <begin position="49"/>
        <end position="58"/>
    </location>
</feature>
<gene>
    <name evidence="6" type="ORF">NHX12_018288</name>
</gene>
<dbReference type="PANTHER" id="PTHR21669:SF10">
    <property type="entry name" value="UBINUCLEIN-2"/>
    <property type="match status" value="1"/>
</dbReference>
<evidence type="ECO:0000256" key="1">
    <source>
        <dbReference type="ARBA" id="ARBA00009911"/>
    </source>
</evidence>
<evidence type="ECO:0000313" key="7">
    <source>
        <dbReference type="Proteomes" id="UP001148018"/>
    </source>
</evidence>
<evidence type="ECO:0000256" key="3">
    <source>
        <dbReference type="SAM" id="MobiDB-lite"/>
    </source>
</evidence>
<evidence type="ECO:0008006" key="8">
    <source>
        <dbReference type="Google" id="ProtNLM"/>
    </source>
</evidence>
<feature type="compositionally biased region" description="Low complexity" evidence="3">
    <location>
        <begin position="849"/>
        <end position="865"/>
    </location>
</feature>
<evidence type="ECO:0000313" key="6">
    <source>
        <dbReference type="EMBL" id="KAJ3614717.1"/>
    </source>
</evidence>
<feature type="compositionally biased region" description="Polar residues" evidence="3">
    <location>
        <begin position="1024"/>
        <end position="1038"/>
    </location>
</feature>
<feature type="compositionally biased region" description="Pro residues" evidence="3">
    <location>
        <begin position="763"/>
        <end position="776"/>
    </location>
</feature>
<dbReference type="EMBL" id="JANIIK010000034">
    <property type="protein sequence ID" value="KAJ3614717.1"/>
    <property type="molecule type" value="Genomic_DNA"/>
</dbReference>
<comment type="caution">
    <text evidence="6">The sequence shown here is derived from an EMBL/GenBank/DDBJ whole genome shotgun (WGS) entry which is preliminary data.</text>
</comment>
<dbReference type="InterPro" id="IPR026947">
    <property type="entry name" value="UBN_middle_dom"/>
</dbReference>
<feature type="domain" description="Ubinuclein middle" evidence="5">
    <location>
        <begin position="355"/>
        <end position="502"/>
    </location>
</feature>
<dbReference type="Pfam" id="PF08729">
    <property type="entry name" value="HUN"/>
    <property type="match status" value="1"/>
</dbReference>
<feature type="region of interest" description="Disordered" evidence="3">
    <location>
        <begin position="32"/>
        <end position="68"/>
    </location>
</feature>
<protein>
    <recommendedName>
        <fullName evidence="8">Ubinuclein middle domain-containing protein</fullName>
    </recommendedName>
</protein>
<keyword evidence="7" id="KW-1185">Reference proteome</keyword>
<sequence>MAEPRKVQLVTLSTFAAGSATDSRRRRLEHAADVNLDGDGEGDAATWADGGGSAGTGRFGKTDKDAGTDAIKTTVRLDLKLPEPSDHSSVELNYVELIKNHQAKNKPPTESPAPDPNDPFSDEERDRLQMEATAKKLEKIKSNTGKKRKDRMQDLIDLGFGYDETDPFIDNSEAYDELVPASLSTKLGGFYINTGTLQFRAASESEGEDVSKDPLALAAMIRRFTREKEEMRKRNPAFAHPHLSAKPNHFDLSLADITGDPAVMALLASANEKELQDLLGVLDFGQLDATPQDAVVVEENGLMGVRVSKAVAASGVQGGGGSGGIQGRRLSAAGGVFYPPPLPDELPASLIKRFSIELQVQEQPPEVRYSIYSHMEAFVPCNKEALLKRLKKLALNIQDDRLRTPLLELKLAVCSVMPEQIARYNMDCMAKIAKQQVTGPRKKFIWDDKLRTLLCSLVLVKLSCFELEKTQLSVEDYLKAFMENEVKPLWPKGWMQARILLKESRAVHSHLTGNLLKRRVQQGPRAKAKEVLWIQNPAFPMNSTLGASTSLTTPSGRHLPLPSPAEPICLSDSLDDDLTAPNLDSISQALALLSSASVGLGVSPPPLQLPISSYVPFSSAHTTAAMQHSLVKMESTVLAGRASLPIKPGDGLYGLMKGAPGQHQRLVTVATLPHRRPSVMMGVVNKLHSHPSPLTPKQRPPPTTSPLLRPHQKGFSGSAGPLGPAKSSTKSSAKSSPKSSAKPPADDNTVSSSSNGGSMGGGMPPPSRSNPLPLPRPTLQSYGPPVMSCSSHTPSPSLSSHTPPTKPQHHQSNFITPLQATLTKSSHSSNSSIIKLTPRPPTPSPASPPSSSLSQPQILSSAQQQHLFSQKAQGFRPTYSISTTGVQAKQGQPIYSFAAGNKTQAISPGKSPSPSSSSLSTSVLANHGQRQRSGGGAHQGSKAGNERVVPGMPSPSHLAQVSSLSGAGLLGSPSTLPLGFGMLGGLVPVSLPFQFPSLINFSSPPVPGMLAGLGTAANSGFSQAQNELLDANQSQGSDMNRESH</sequence>
<feature type="region of interest" description="Disordered" evidence="3">
    <location>
        <begin position="903"/>
        <end position="960"/>
    </location>
</feature>
<accession>A0A9Q0F0M5</accession>
<feature type="compositionally biased region" description="Low complexity" evidence="3">
    <location>
        <begin position="724"/>
        <end position="743"/>
    </location>
</feature>
<feature type="compositionally biased region" description="Low complexity" evidence="3">
    <location>
        <begin position="788"/>
        <end position="803"/>
    </location>
</feature>
<dbReference type="GO" id="GO:0006325">
    <property type="term" value="P:chromatin organization"/>
    <property type="evidence" value="ECO:0007669"/>
    <property type="project" value="TreeGrafter"/>
</dbReference>
<dbReference type="PANTHER" id="PTHR21669">
    <property type="entry name" value="CAPZ-INTERACTING PROTEIN AND RELATED PROTEINS"/>
    <property type="match status" value="1"/>
</dbReference>
<reference evidence="6" key="1">
    <citation type="submission" date="2022-07" db="EMBL/GenBank/DDBJ databases">
        <title>Chromosome-level genome of Muraenolepis orangiensis.</title>
        <authorList>
            <person name="Kim J."/>
        </authorList>
    </citation>
    <scope>NUCLEOTIDE SEQUENCE</scope>
    <source>
        <strain evidence="6">KU_S4_2022</strain>
        <tissue evidence="6">Muscle</tissue>
    </source>
</reference>
<feature type="domain" description="Hpc2-related" evidence="4">
    <location>
        <begin position="147"/>
        <end position="198"/>
    </location>
</feature>
<name>A0A9Q0F0M5_9TELE</name>
<feature type="region of interest" description="Disordered" evidence="3">
    <location>
        <begin position="1024"/>
        <end position="1044"/>
    </location>
</feature>
<dbReference type="GO" id="GO:0005634">
    <property type="term" value="C:nucleus"/>
    <property type="evidence" value="ECO:0007669"/>
    <property type="project" value="TreeGrafter"/>
</dbReference>
<evidence type="ECO:0000259" key="4">
    <source>
        <dbReference type="Pfam" id="PF08729"/>
    </source>
</evidence>
<feature type="compositionally biased region" description="Pro residues" evidence="3">
    <location>
        <begin position="838"/>
        <end position="848"/>
    </location>
</feature>